<name>A0A814FEL5_9BILA</name>
<comment type="caution">
    <text evidence="1">The sequence shown here is derived from an EMBL/GenBank/DDBJ whole genome shotgun (WGS) entry which is preliminary data.</text>
</comment>
<proteinExistence type="predicted"/>
<evidence type="ECO:0000313" key="3">
    <source>
        <dbReference type="Proteomes" id="UP000663829"/>
    </source>
</evidence>
<reference evidence="1" key="1">
    <citation type="submission" date="2021-02" db="EMBL/GenBank/DDBJ databases">
        <authorList>
            <person name="Nowell W R."/>
        </authorList>
    </citation>
    <scope>NUCLEOTIDE SEQUENCE</scope>
</reference>
<evidence type="ECO:0000313" key="2">
    <source>
        <dbReference type="EMBL" id="CAF3752882.1"/>
    </source>
</evidence>
<dbReference type="EMBL" id="CAJOBC010002816">
    <property type="protein sequence ID" value="CAF3752882.1"/>
    <property type="molecule type" value="Genomic_DNA"/>
</dbReference>
<dbReference type="OrthoDB" id="423533at2759"/>
<dbReference type="AlphaFoldDB" id="A0A814FEL5"/>
<accession>A0A814FEL5</accession>
<evidence type="ECO:0000313" key="1">
    <source>
        <dbReference type="EMBL" id="CAF0980317.1"/>
    </source>
</evidence>
<protein>
    <submittedName>
        <fullName evidence="1">Uncharacterized protein</fullName>
    </submittedName>
</protein>
<dbReference type="Proteomes" id="UP000663829">
    <property type="component" value="Unassembled WGS sequence"/>
</dbReference>
<organism evidence="1 3">
    <name type="scientific">Didymodactylos carnosus</name>
    <dbReference type="NCBI Taxonomy" id="1234261"/>
    <lineage>
        <taxon>Eukaryota</taxon>
        <taxon>Metazoa</taxon>
        <taxon>Spiralia</taxon>
        <taxon>Gnathifera</taxon>
        <taxon>Rotifera</taxon>
        <taxon>Eurotatoria</taxon>
        <taxon>Bdelloidea</taxon>
        <taxon>Philodinida</taxon>
        <taxon>Philodinidae</taxon>
        <taxon>Didymodactylos</taxon>
    </lineage>
</organism>
<gene>
    <name evidence="1" type="ORF">GPM918_LOCUS12712</name>
    <name evidence="2" type="ORF">SRO942_LOCUS12712</name>
</gene>
<dbReference type="EMBL" id="CAJNOQ010002816">
    <property type="protein sequence ID" value="CAF0980317.1"/>
    <property type="molecule type" value="Genomic_DNA"/>
</dbReference>
<dbReference type="Proteomes" id="UP000681722">
    <property type="component" value="Unassembled WGS sequence"/>
</dbReference>
<sequence length="139" mass="16119">MLYTSQVRTLNRPETKSEHNYSIQRERCLMTHSRFLDDREGHGNLLLPVQGYKDCPLLPLEEAVKPIIHLCENLLANVCVIKKRCETIVDDVLSIDELASIQLYTTEWVPSENTVYYQLNHVLRSKERVLCSIPASYKD</sequence>
<keyword evidence="3" id="KW-1185">Reference proteome</keyword>